<comment type="caution">
    <text evidence="8">The sequence shown here is derived from an EMBL/GenBank/DDBJ whole genome shotgun (WGS) entry which is preliminary data.</text>
</comment>
<evidence type="ECO:0000256" key="5">
    <source>
        <dbReference type="SAM" id="MobiDB-lite"/>
    </source>
</evidence>
<dbReference type="PANTHER" id="PTHR46273">
    <property type="entry name" value="MYOSUPPRESSIN RECEPTOR 1, ISOFORM B-RELATED"/>
    <property type="match status" value="1"/>
</dbReference>
<dbReference type="InterPro" id="IPR053219">
    <property type="entry name" value="GPCR_Dmsr-1"/>
</dbReference>
<feature type="domain" description="G-protein coupled receptors family 1 profile" evidence="7">
    <location>
        <begin position="49"/>
        <end position="341"/>
    </location>
</feature>
<feature type="compositionally biased region" description="Basic and acidic residues" evidence="5">
    <location>
        <begin position="456"/>
        <end position="466"/>
    </location>
</feature>
<gene>
    <name evidence="8" type="ORF">AB6A40_003964</name>
</gene>
<evidence type="ECO:0000259" key="7">
    <source>
        <dbReference type="PROSITE" id="PS50262"/>
    </source>
</evidence>
<accession>A0ABD6EB33</accession>
<evidence type="ECO:0000256" key="6">
    <source>
        <dbReference type="SAM" id="Phobius"/>
    </source>
</evidence>
<keyword evidence="4 6" id="KW-0472">Membrane</keyword>
<dbReference type="InterPro" id="IPR000276">
    <property type="entry name" value="GPCR_Rhodpsn"/>
</dbReference>
<dbReference type="EMBL" id="JBGFUD010002172">
    <property type="protein sequence ID" value="MFH4977255.1"/>
    <property type="molecule type" value="Genomic_DNA"/>
</dbReference>
<evidence type="ECO:0000256" key="3">
    <source>
        <dbReference type="ARBA" id="ARBA00022989"/>
    </source>
</evidence>
<dbReference type="PANTHER" id="PTHR46273:SF2">
    <property type="entry name" value="G-PROTEIN COUPLED RECEPTORS FAMILY 1 PROFILE DOMAIN-CONTAINING PROTEIN"/>
    <property type="match status" value="1"/>
</dbReference>
<feature type="transmembrane region" description="Helical" evidence="6">
    <location>
        <begin position="34"/>
        <end position="57"/>
    </location>
</feature>
<dbReference type="Pfam" id="PF10324">
    <property type="entry name" value="7TM_GPCR_Srw"/>
    <property type="match status" value="1"/>
</dbReference>
<feature type="transmembrane region" description="Helical" evidence="6">
    <location>
        <begin position="155"/>
        <end position="176"/>
    </location>
</feature>
<feature type="transmembrane region" description="Helical" evidence="6">
    <location>
        <begin position="69"/>
        <end position="94"/>
    </location>
</feature>
<feature type="transmembrane region" description="Helical" evidence="6">
    <location>
        <begin position="283"/>
        <end position="310"/>
    </location>
</feature>
<evidence type="ECO:0000313" key="8">
    <source>
        <dbReference type="EMBL" id="MFH4977255.1"/>
    </source>
</evidence>
<keyword evidence="3 6" id="KW-1133">Transmembrane helix</keyword>
<sequence>MFCSNDPPLFDLTKNSTKEFLHFLETFQKKYAPVHGLICVAICAFGVITNLFHVLVLTRPKMRCSAVNCVLTAVAICDMGTMASYLVYIVHFVLQQPTTCSPTYTHLWMLFLIFHVVISIALHTTSLWLVVAMAFIRRMTIRVAQLNSEWLKPYFAWRLCFLIYVSVFILCIPTMLVHDIVEYHHQSWTPPPHCVKYYPVNYTASIYTIHIPASAANNGCRFFKLNLWMTGVLFKVIPCVLLVFLSFELMLKLHEAHKKHSILLTRKASDSSRRHSHSPERTTAMLLIILFIFLITEMPQGILAILNAIYTTHIHVYIYFNLGDILDLLSLLNSSVNFVLYCFMSSRYRKTFWTVVLPKKLHRYLFADPDVDFPVAAMFRYNAKANGQKIVILSKNSNEDTRRRKSSARFAPKLIVNDNCNDMVNGGRLDDNRTPFLATMRSGVDSSSDNDNGNGKAEHDLSPIAM</sequence>
<evidence type="ECO:0000313" key="9">
    <source>
        <dbReference type="Proteomes" id="UP001608902"/>
    </source>
</evidence>
<protein>
    <recommendedName>
        <fullName evidence="7">G-protein coupled receptors family 1 profile domain-containing protein</fullName>
    </recommendedName>
</protein>
<dbReference type="Gene3D" id="1.20.1070.10">
    <property type="entry name" value="Rhodopsin 7-helix transmembrane proteins"/>
    <property type="match status" value="1"/>
</dbReference>
<feature type="transmembrane region" description="Helical" evidence="6">
    <location>
        <begin position="316"/>
        <end position="343"/>
    </location>
</feature>
<dbReference type="PROSITE" id="PS50262">
    <property type="entry name" value="G_PROTEIN_RECEP_F1_2"/>
    <property type="match status" value="1"/>
</dbReference>
<dbReference type="CDD" id="cd14978">
    <property type="entry name" value="7tmA_FMRFamide_R-like"/>
    <property type="match status" value="1"/>
</dbReference>
<dbReference type="InterPro" id="IPR017452">
    <property type="entry name" value="GPCR_Rhodpsn_7TM"/>
</dbReference>
<dbReference type="AlphaFoldDB" id="A0ABD6EB33"/>
<name>A0ABD6EB33_9BILA</name>
<reference evidence="8 9" key="1">
    <citation type="submission" date="2024-08" db="EMBL/GenBank/DDBJ databases">
        <title>Gnathostoma spinigerum genome.</title>
        <authorList>
            <person name="Gonzalez-Bertolin B."/>
            <person name="Monzon S."/>
            <person name="Zaballos A."/>
            <person name="Jimenez P."/>
            <person name="Dekumyoy P."/>
            <person name="Varona S."/>
            <person name="Cuesta I."/>
            <person name="Sumanam S."/>
            <person name="Adisakwattana P."/>
            <person name="Gasser R.B."/>
            <person name="Hernandez-Gonzalez A."/>
            <person name="Young N.D."/>
            <person name="Perteguer M.J."/>
        </authorList>
    </citation>
    <scope>NUCLEOTIDE SEQUENCE [LARGE SCALE GENOMIC DNA]</scope>
    <source>
        <strain evidence="8">AL3</strain>
        <tissue evidence="8">Liver</tissue>
    </source>
</reference>
<dbReference type="InterPro" id="IPR019427">
    <property type="entry name" value="7TM_GPCR_serpentine_rcpt_Srw"/>
</dbReference>
<comment type="subcellular location">
    <subcellularLocation>
        <location evidence="1">Membrane</location>
    </subcellularLocation>
</comment>
<keyword evidence="9" id="KW-1185">Reference proteome</keyword>
<proteinExistence type="predicted"/>
<feature type="transmembrane region" description="Helical" evidence="6">
    <location>
        <begin position="232"/>
        <end position="251"/>
    </location>
</feature>
<keyword evidence="2 6" id="KW-0812">Transmembrane</keyword>
<evidence type="ECO:0000256" key="2">
    <source>
        <dbReference type="ARBA" id="ARBA00022692"/>
    </source>
</evidence>
<dbReference type="GO" id="GO:0016020">
    <property type="term" value="C:membrane"/>
    <property type="evidence" value="ECO:0007669"/>
    <property type="project" value="UniProtKB-SubCell"/>
</dbReference>
<feature type="transmembrane region" description="Helical" evidence="6">
    <location>
        <begin position="106"/>
        <end position="135"/>
    </location>
</feature>
<evidence type="ECO:0000256" key="4">
    <source>
        <dbReference type="ARBA" id="ARBA00023136"/>
    </source>
</evidence>
<feature type="region of interest" description="Disordered" evidence="5">
    <location>
        <begin position="441"/>
        <end position="466"/>
    </location>
</feature>
<feature type="compositionally biased region" description="Low complexity" evidence="5">
    <location>
        <begin position="442"/>
        <end position="455"/>
    </location>
</feature>
<dbReference type="SUPFAM" id="SSF81321">
    <property type="entry name" value="Family A G protein-coupled receptor-like"/>
    <property type="match status" value="1"/>
</dbReference>
<evidence type="ECO:0000256" key="1">
    <source>
        <dbReference type="ARBA" id="ARBA00004370"/>
    </source>
</evidence>
<organism evidence="8 9">
    <name type="scientific">Gnathostoma spinigerum</name>
    <dbReference type="NCBI Taxonomy" id="75299"/>
    <lineage>
        <taxon>Eukaryota</taxon>
        <taxon>Metazoa</taxon>
        <taxon>Ecdysozoa</taxon>
        <taxon>Nematoda</taxon>
        <taxon>Chromadorea</taxon>
        <taxon>Rhabditida</taxon>
        <taxon>Spirurina</taxon>
        <taxon>Gnathostomatomorpha</taxon>
        <taxon>Gnathostomatoidea</taxon>
        <taxon>Gnathostomatidae</taxon>
        <taxon>Gnathostoma</taxon>
    </lineage>
</organism>
<dbReference type="Proteomes" id="UP001608902">
    <property type="component" value="Unassembled WGS sequence"/>
</dbReference>
<dbReference type="PRINTS" id="PR00237">
    <property type="entry name" value="GPCRRHODOPSN"/>
</dbReference>